<evidence type="ECO:0000313" key="5">
    <source>
        <dbReference type="EMBL" id="WRQ86607.1"/>
    </source>
</evidence>
<organism evidence="5 6">
    <name type="scientific">Actomonas aquatica</name>
    <dbReference type="NCBI Taxonomy" id="2866162"/>
    <lineage>
        <taxon>Bacteria</taxon>
        <taxon>Pseudomonadati</taxon>
        <taxon>Verrucomicrobiota</taxon>
        <taxon>Opitutia</taxon>
        <taxon>Opitutales</taxon>
        <taxon>Opitutaceae</taxon>
        <taxon>Actomonas</taxon>
    </lineage>
</organism>
<dbReference type="Proteomes" id="UP000738431">
    <property type="component" value="Chromosome"/>
</dbReference>
<dbReference type="SUPFAM" id="SSF51126">
    <property type="entry name" value="Pectin lyase-like"/>
    <property type="match status" value="1"/>
</dbReference>
<evidence type="ECO:0000259" key="4">
    <source>
        <dbReference type="Pfam" id="PF07589"/>
    </source>
</evidence>
<dbReference type="NCBIfam" id="TIGR02601">
    <property type="entry name" value="autotrns_rpt"/>
    <property type="match status" value="2"/>
</dbReference>
<feature type="signal peptide" evidence="3">
    <location>
        <begin position="1"/>
        <end position="21"/>
    </location>
</feature>
<dbReference type="RefSeq" id="WP_221033067.1">
    <property type="nucleotide sequence ID" value="NZ_CP139781.1"/>
</dbReference>
<evidence type="ECO:0000256" key="1">
    <source>
        <dbReference type="ARBA" id="ARBA00022729"/>
    </source>
</evidence>
<keyword evidence="2" id="KW-0812">Transmembrane</keyword>
<gene>
    <name evidence="5" type="ORF">K1X11_017485</name>
</gene>
<protein>
    <submittedName>
        <fullName evidence="5">PEP-CTERM sorting domain-containing protein</fullName>
    </submittedName>
</protein>
<sequence>MSRQRFLSACASFLLLPTVWAIEPAVPVTAEWTGDNPEDNYWSDSANWLDGQLPSFDGMTVAYFPGLLFNFGDEIHIALDSYPDVAALNFDSGANYAFSADYVELTNVDFTIRSYVEVAGGFEGPLISQPSAAALDTAYGYFPSEILFDYSVNVIADNTDWYVHGSAEVEIAGTLTSSTQVRKSGTGMLLLSGYNSSALSGEVLLTDGVLGIGSSEALGNATLTIGPKDQSLYLYPGLVAVDYDQTINNAVTVTNYLSTYEDEDYQENELNFAGTVTLLDDTLIENYGGLLSFEGSVIEENEGTAVTVYADRPVLFGGITDFTGGLNVQQGQVVFLDGDSLPTAGDYTGTTSSYIGLIEATLADQTASLTEFLSRFDPTGYQGAIGFDTDPDSMVVNSYAGDLDLSGLHPDVTLGSLTRAEITGTITPAGTNYRFGGGGGELRVGSTLSDGESPRGIQVYSAYDSALTVYLNSSANSFTGPVEVANSALIFGNAPGTLPTGASLLTQQGGYIGLQDDTRTIASYLGQWNNQLAQGFIGFDSQDSSSPRLITEDIDLSGFTNSGFYLATTTDVMLQGAITLPSTATAYRFAGYKGGALTVASTLTDANETPTAVYIGDYNTSATGSFQSEGSMESRYSSVTLAGDNTYTGGTYLSNGGLIVTHDNALGTGTLSAIGGGYGFTDSLYYGEEPELYFEEYPVLRAGSVDLVLANAIELSGNLIVDTPYLETDSNFTLDGDIFGSASLIKASGGTLNLGGNNSEFSGGMLIMEGTVNIDTDTAAGSGPIAMGYGYGQTLNFNSANPTIGGLVDILDGEEFYMSTAFVHLATGTTLTIDPKGLELEFGGYISGEGALVITGEGEQSLTGGNSYTGGTTISNGATVYASGSNAFGNGGGELGTPSVTLDGATLYIDSDATFNPVNANLVFGPNGGTLGGNGRLTFDNTLQVGDNAKIAPGFSIGHLQLDGAVEFASGGGLEIELGDASNGDVIADFLVADSLAFTSTAIDPFNIFLTNEDGIVPVNFDPNESYTWLVLGSLTSISTFDLDIINFSIDTDLQALAGDGFFSLSLANDIGILSDGPLADNLLLVNFTPVPEPSTYALFGLGLAIVGWHAWRRRRA</sequence>
<evidence type="ECO:0000256" key="3">
    <source>
        <dbReference type="SAM" id="SignalP"/>
    </source>
</evidence>
<feature type="transmembrane region" description="Helical" evidence="2">
    <location>
        <begin position="1095"/>
        <end position="1112"/>
    </location>
</feature>
<evidence type="ECO:0000313" key="6">
    <source>
        <dbReference type="Proteomes" id="UP000738431"/>
    </source>
</evidence>
<reference evidence="5 6" key="1">
    <citation type="submission" date="2023-12" db="EMBL/GenBank/DDBJ databases">
        <title>Description of an unclassified Opitutus bacterium of Verrucomicrobiota.</title>
        <authorList>
            <person name="Zhang D.-F."/>
        </authorList>
    </citation>
    <scope>NUCLEOTIDE SEQUENCE [LARGE SCALE GENOMIC DNA]</scope>
    <source>
        <strain evidence="5 6">WL0086</strain>
    </source>
</reference>
<dbReference type="NCBIfam" id="TIGR02595">
    <property type="entry name" value="PEP_CTERM"/>
    <property type="match status" value="1"/>
</dbReference>
<keyword evidence="2" id="KW-0472">Membrane</keyword>
<dbReference type="EMBL" id="CP139781">
    <property type="protein sequence ID" value="WRQ86607.1"/>
    <property type="molecule type" value="Genomic_DNA"/>
</dbReference>
<evidence type="ECO:0000256" key="2">
    <source>
        <dbReference type="SAM" id="Phobius"/>
    </source>
</evidence>
<dbReference type="Pfam" id="PF07589">
    <property type="entry name" value="PEP-CTERM"/>
    <property type="match status" value="1"/>
</dbReference>
<accession>A0ABZ1C4G1</accession>
<dbReference type="InterPro" id="IPR013425">
    <property type="entry name" value="Autotrns_rpt"/>
</dbReference>
<proteinExistence type="predicted"/>
<keyword evidence="6" id="KW-1185">Reference proteome</keyword>
<keyword evidence="2" id="KW-1133">Transmembrane helix</keyword>
<name>A0ABZ1C4G1_9BACT</name>
<feature type="chain" id="PRO_5047550091" evidence="3">
    <location>
        <begin position="22"/>
        <end position="1117"/>
    </location>
</feature>
<dbReference type="InterPro" id="IPR011050">
    <property type="entry name" value="Pectin_lyase_fold/virulence"/>
</dbReference>
<dbReference type="InterPro" id="IPR013424">
    <property type="entry name" value="Ice-binding_C"/>
</dbReference>
<dbReference type="Pfam" id="PF12951">
    <property type="entry name" value="PATR"/>
    <property type="match status" value="3"/>
</dbReference>
<keyword evidence="1 3" id="KW-0732">Signal</keyword>
<feature type="domain" description="Ice-binding protein C-terminal" evidence="4">
    <location>
        <begin position="1090"/>
        <end position="1114"/>
    </location>
</feature>